<feature type="transmembrane region" description="Helical" evidence="8">
    <location>
        <begin position="120"/>
        <end position="136"/>
    </location>
</feature>
<proteinExistence type="predicted"/>
<evidence type="ECO:0000313" key="11">
    <source>
        <dbReference type="Proteomes" id="UP000593737"/>
    </source>
</evidence>
<evidence type="ECO:0000256" key="8">
    <source>
        <dbReference type="SAM" id="Phobius"/>
    </source>
</evidence>
<dbReference type="InterPro" id="IPR038731">
    <property type="entry name" value="RgtA/B/C-like"/>
</dbReference>
<keyword evidence="3" id="KW-0328">Glycosyltransferase</keyword>
<evidence type="ECO:0000256" key="4">
    <source>
        <dbReference type="ARBA" id="ARBA00022679"/>
    </source>
</evidence>
<dbReference type="GO" id="GO:0016763">
    <property type="term" value="F:pentosyltransferase activity"/>
    <property type="evidence" value="ECO:0007669"/>
    <property type="project" value="TreeGrafter"/>
</dbReference>
<dbReference type="AlphaFoldDB" id="A0A7S8FE44"/>
<evidence type="ECO:0000256" key="5">
    <source>
        <dbReference type="ARBA" id="ARBA00022692"/>
    </source>
</evidence>
<evidence type="ECO:0000256" key="7">
    <source>
        <dbReference type="ARBA" id="ARBA00023136"/>
    </source>
</evidence>
<evidence type="ECO:0000256" key="1">
    <source>
        <dbReference type="ARBA" id="ARBA00004651"/>
    </source>
</evidence>
<gene>
    <name evidence="10" type="ORF">Nkreftii_001878</name>
</gene>
<keyword evidence="6 8" id="KW-1133">Transmembrane helix</keyword>
<feature type="transmembrane region" description="Helical" evidence="8">
    <location>
        <begin position="380"/>
        <end position="399"/>
    </location>
</feature>
<keyword evidence="2" id="KW-1003">Cell membrane</keyword>
<feature type="transmembrane region" description="Helical" evidence="8">
    <location>
        <begin position="66"/>
        <end position="84"/>
    </location>
</feature>
<evidence type="ECO:0000259" key="9">
    <source>
        <dbReference type="Pfam" id="PF13231"/>
    </source>
</evidence>
<evidence type="ECO:0000256" key="3">
    <source>
        <dbReference type="ARBA" id="ARBA00022676"/>
    </source>
</evidence>
<keyword evidence="5 8" id="KW-0812">Transmembrane</keyword>
<feature type="transmembrane region" description="Helical" evidence="8">
    <location>
        <begin position="207"/>
        <end position="226"/>
    </location>
</feature>
<accession>A0A7S8FE44</accession>
<evidence type="ECO:0000256" key="2">
    <source>
        <dbReference type="ARBA" id="ARBA00022475"/>
    </source>
</evidence>
<keyword evidence="7 8" id="KW-0472">Membrane</keyword>
<keyword evidence="4" id="KW-0808">Transferase</keyword>
<dbReference type="Proteomes" id="UP000593737">
    <property type="component" value="Chromosome"/>
</dbReference>
<feature type="transmembrane region" description="Helical" evidence="8">
    <location>
        <begin position="346"/>
        <end position="368"/>
    </location>
</feature>
<feature type="transmembrane region" description="Helical" evidence="8">
    <location>
        <begin position="12"/>
        <end position="32"/>
    </location>
</feature>
<comment type="subcellular location">
    <subcellularLocation>
        <location evidence="1">Cell membrane</location>
        <topology evidence="1">Multi-pass membrane protein</topology>
    </subcellularLocation>
</comment>
<dbReference type="EMBL" id="CP047423">
    <property type="protein sequence ID" value="QPD04104.1"/>
    <property type="molecule type" value="Genomic_DNA"/>
</dbReference>
<dbReference type="Pfam" id="PF13231">
    <property type="entry name" value="PMT_2"/>
    <property type="match status" value="1"/>
</dbReference>
<organism evidence="10 11">
    <name type="scientific">Candidatus Nitrospira kreftii</name>
    <dbReference type="NCBI Taxonomy" id="2652173"/>
    <lineage>
        <taxon>Bacteria</taxon>
        <taxon>Pseudomonadati</taxon>
        <taxon>Nitrospirota</taxon>
        <taxon>Nitrospiria</taxon>
        <taxon>Nitrospirales</taxon>
        <taxon>Nitrospiraceae</taxon>
        <taxon>Nitrospira</taxon>
    </lineage>
</organism>
<feature type="transmembrane region" description="Helical" evidence="8">
    <location>
        <begin position="143"/>
        <end position="162"/>
    </location>
</feature>
<evidence type="ECO:0000313" key="10">
    <source>
        <dbReference type="EMBL" id="QPD04104.1"/>
    </source>
</evidence>
<sequence>MIRRWNAQVTPSGMILLPAIGLGLLARVGVIWKAPNQSFAVDQLFDTLAWNLVSLGQFTLDGVNPAAHVGPLYPAILAGFYFFIGHRPEWVPMLHILFDVCAAWGIYRVGTILWDSRVGAWAASLLFLYPAYWTYDPRIRSEALLTLLMSLWLWATILAMKSPSAHRFAIMGLVAGLTVLCKPVVLVLAVLLTTLIGIGTDRISRKLRYGIVYGTACLILVLPWSVRNFTEFHHIIPVSAGIGVGFWMGSDPASRGSWPMPLEREYAIWESAGLTPLPHAYAMYEVQTDQLLRQKGIERIMADPLSYLSLTLGRVWDFWVGNSFYLFDEQQGVLLGLSKDAQERGWVVAFYSLFKRLVLVPILIVFACYSAWVHRDRWKILLPLYVFPIGLTVAYVPFTVEAGRYALPVLPCLMMLSVAAVHHVSIMQPLFWKRRIAPGMTGIR</sequence>
<dbReference type="PANTHER" id="PTHR33908">
    <property type="entry name" value="MANNOSYLTRANSFERASE YKCB-RELATED"/>
    <property type="match status" value="1"/>
</dbReference>
<name>A0A7S8FE44_9BACT</name>
<feature type="transmembrane region" description="Helical" evidence="8">
    <location>
        <begin position="405"/>
        <end position="426"/>
    </location>
</feature>
<dbReference type="GO" id="GO:0005886">
    <property type="term" value="C:plasma membrane"/>
    <property type="evidence" value="ECO:0007669"/>
    <property type="project" value="UniProtKB-SubCell"/>
</dbReference>
<dbReference type="GO" id="GO:0009103">
    <property type="term" value="P:lipopolysaccharide biosynthetic process"/>
    <property type="evidence" value="ECO:0007669"/>
    <property type="project" value="UniProtKB-ARBA"/>
</dbReference>
<protein>
    <recommendedName>
        <fullName evidence="9">Glycosyltransferase RgtA/B/C/D-like domain-containing protein</fullName>
    </recommendedName>
</protein>
<dbReference type="PANTHER" id="PTHR33908:SF11">
    <property type="entry name" value="MEMBRANE PROTEIN"/>
    <property type="match status" value="1"/>
</dbReference>
<feature type="transmembrane region" description="Helical" evidence="8">
    <location>
        <begin position="96"/>
        <end position="114"/>
    </location>
</feature>
<evidence type="ECO:0000256" key="6">
    <source>
        <dbReference type="ARBA" id="ARBA00022989"/>
    </source>
</evidence>
<reference evidence="10 11" key="1">
    <citation type="journal article" date="2020" name="ISME J.">
        <title>Enrichment and physiological characterization of a novel comammox Nitrospira indicates ammonium inhibition of complete nitrification.</title>
        <authorList>
            <person name="Sakoula D."/>
            <person name="Koch H."/>
            <person name="Frank J."/>
            <person name="Jetten M.S.M."/>
            <person name="van Kessel M.A.H.J."/>
            <person name="Lucker S."/>
        </authorList>
    </citation>
    <scope>NUCLEOTIDE SEQUENCE [LARGE SCALE GENOMIC DNA]</scope>
    <source>
        <strain evidence="10">Comreactor17</strain>
    </source>
</reference>
<dbReference type="InterPro" id="IPR050297">
    <property type="entry name" value="LipidA_mod_glycosyltrf_83"/>
</dbReference>
<feature type="transmembrane region" description="Helical" evidence="8">
    <location>
        <begin position="168"/>
        <end position="195"/>
    </location>
</feature>
<feature type="domain" description="Glycosyltransferase RgtA/B/C/D-like" evidence="9">
    <location>
        <begin position="70"/>
        <end position="225"/>
    </location>
</feature>
<dbReference type="KEGG" id="nkf:Nkreftii_001878"/>